<dbReference type="Proteomes" id="UP001369086">
    <property type="component" value="Unassembled WGS sequence"/>
</dbReference>
<evidence type="ECO:0000256" key="1">
    <source>
        <dbReference type="SAM" id="Phobius"/>
    </source>
</evidence>
<dbReference type="Pfam" id="PF12191">
    <property type="entry name" value="stn_TNFRSF12A"/>
    <property type="match status" value="1"/>
</dbReference>
<dbReference type="PANTHER" id="PTHR32037">
    <property type="entry name" value="TUMOR NECROSIS FACTOR RECEPTOR SUPERFAMILY MEMBER 12A"/>
    <property type="match status" value="1"/>
</dbReference>
<keyword evidence="1" id="KW-0472">Membrane</keyword>
<name>A0ABR0Y5T6_HUSHU</name>
<dbReference type="EMBL" id="JAHFZB010000047">
    <property type="protein sequence ID" value="KAK6467836.1"/>
    <property type="molecule type" value="Genomic_DNA"/>
</dbReference>
<keyword evidence="4" id="KW-1185">Reference proteome</keyword>
<protein>
    <recommendedName>
        <fullName evidence="5">Tumor necrosis factor receptor superfamily member 12A</fullName>
    </recommendedName>
</protein>
<organism evidence="3 4">
    <name type="scientific">Huso huso</name>
    <name type="common">Beluga</name>
    <name type="synonym">Acipenser huso</name>
    <dbReference type="NCBI Taxonomy" id="61971"/>
    <lineage>
        <taxon>Eukaryota</taxon>
        <taxon>Metazoa</taxon>
        <taxon>Chordata</taxon>
        <taxon>Craniata</taxon>
        <taxon>Vertebrata</taxon>
        <taxon>Euteleostomi</taxon>
        <taxon>Actinopterygii</taxon>
        <taxon>Chondrostei</taxon>
        <taxon>Acipenseriformes</taxon>
        <taxon>Acipenseridae</taxon>
        <taxon>Huso</taxon>
    </lineage>
</organism>
<gene>
    <name evidence="3" type="ORF">HHUSO_G34530</name>
</gene>
<keyword evidence="1" id="KW-1133">Transmembrane helix</keyword>
<evidence type="ECO:0000313" key="3">
    <source>
        <dbReference type="EMBL" id="KAK6467836.1"/>
    </source>
</evidence>
<evidence type="ECO:0008006" key="5">
    <source>
        <dbReference type="Google" id="ProtNLM"/>
    </source>
</evidence>
<evidence type="ECO:0000313" key="4">
    <source>
        <dbReference type="Proteomes" id="UP001369086"/>
    </source>
</evidence>
<dbReference type="PANTHER" id="PTHR32037:SF2">
    <property type="entry name" value="TUMOR NECROSIS FACTOR RECEPTOR SUPERFAMILY MEMBER 12A"/>
    <property type="match status" value="1"/>
</dbReference>
<keyword evidence="1" id="KW-0812">Transmembrane</keyword>
<evidence type="ECO:0000256" key="2">
    <source>
        <dbReference type="SAM" id="SignalP"/>
    </source>
</evidence>
<dbReference type="Gene3D" id="4.10.400.20">
    <property type="match status" value="1"/>
</dbReference>
<feature type="chain" id="PRO_5047246230" description="Tumor necrosis factor receptor superfamily member 12A" evidence="2">
    <location>
        <begin position="20"/>
        <end position="118"/>
    </location>
</feature>
<comment type="caution">
    <text evidence="3">The sequence shown here is derived from an EMBL/GenBank/DDBJ whole genome shotgun (WGS) entry which is preliminary data.</text>
</comment>
<proteinExistence type="predicted"/>
<accession>A0ABR0Y5T6</accession>
<sequence>MDLKFFSCLLLSLVALASAQHSDGQKCKRGEFWNTDASECIECDICKTHPKTPYCETCDWVENSDFDVWMVVALVSLSLIVVIATVVLGVYVQQWRENRSASLSEPIEETAGPLYPGP</sequence>
<dbReference type="InterPro" id="IPR022316">
    <property type="entry name" value="TNFR_12"/>
</dbReference>
<feature type="transmembrane region" description="Helical" evidence="1">
    <location>
        <begin position="69"/>
        <end position="92"/>
    </location>
</feature>
<keyword evidence="2" id="KW-0732">Signal</keyword>
<feature type="signal peptide" evidence="2">
    <location>
        <begin position="1"/>
        <end position="19"/>
    </location>
</feature>
<reference evidence="3 4" key="1">
    <citation type="submission" date="2021-05" db="EMBL/GenBank/DDBJ databases">
        <authorList>
            <person name="Zahm M."/>
            <person name="Klopp C."/>
            <person name="Cabau C."/>
            <person name="Kuhl H."/>
            <person name="Suciu R."/>
            <person name="Ciorpac M."/>
            <person name="Holostenco D."/>
            <person name="Gessner J."/>
            <person name="Wuertz S."/>
            <person name="Hohne C."/>
            <person name="Stock M."/>
            <person name="Gislard M."/>
            <person name="Lluch J."/>
            <person name="Milhes M."/>
            <person name="Lampietro C."/>
            <person name="Lopez Roques C."/>
            <person name="Donnadieu C."/>
            <person name="Du K."/>
            <person name="Schartl M."/>
            <person name="Guiguen Y."/>
        </authorList>
    </citation>
    <scope>NUCLEOTIDE SEQUENCE [LARGE SCALE GENOMIC DNA]</scope>
    <source>
        <strain evidence="3">Hh-F2</strain>
        <tissue evidence="3">Blood</tissue>
    </source>
</reference>